<organism evidence="1">
    <name type="scientific">marine sediment metagenome</name>
    <dbReference type="NCBI Taxonomy" id="412755"/>
    <lineage>
        <taxon>unclassified sequences</taxon>
        <taxon>metagenomes</taxon>
        <taxon>ecological metagenomes</taxon>
    </lineage>
</organism>
<proteinExistence type="predicted"/>
<sequence>MTIREEIIKFLEDNNRKTIKEIAKGIKRDEASVRTTIFREKYGLLAKGIVAKVSHEKRTGFFSLAKDHIDKLEALKFYDSLFKNNVDYLMKNDKIVNIGKTRQ</sequence>
<comment type="caution">
    <text evidence="1">The sequence shown here is derived from an EMBL/GenBank/DDBJ whole genome shotgun (WGS) entry which is preliminary data.</text>
</comment>
<accession>A0A0F9QCT8</accession>
<dbReference type="AlphaFoldDB" id="A0A0F9QCT8"/>
<protein>
    <submittedName>
        <fullName evidence="1">Uncharacterized protein</fullName>
    </submittedName>
</protein>
<reference evidence="1" key="1">
    <citation type="journal article" date="2015" name="Nature">
        <title>Complex archaea that bridge the gap between prokaryotes and eukaryotes.</title>
        <authorList>
            <person name="Spang A."/>
            <person name="Saw J.H."/>
            <person name="Jorgensen S.L."/>
            <person name="Zaremba-Niedzwiedzka K."/>
            <person name="Martijn J."/>
            <person name="Lind A.E."/>
            <person name="van Eijk R."/>
            <person name="Schleper C."/>
            <person name="Guy L."/>
            <person name="Ettema T.J."/>
        </authorList>
    </citation>
    <scope>NUCLEOTIDE SEQUENCE</scope>
</reference>
<dbReference type="EMBL" id="LAZR01002080">
    <property type="protein sequence ID" value="KKN34842.1"/>
    <property type="molecule type" value="Genomic_DNA"/>
</dbReference>
<gene>
    <name evidence="1" type="ORF">LCGC14_0789460</name>
</gene>
<name>A0A0F9QCT8_9ZZZZ</name>
<evidence type="ECO:0000313" key="1">
    <source>
        <dbReference type="EMBL" id="KKN34842.1"/>
    </source>
</evidence>